<comment type="caution">
    <text evidence="1">The sequence shown here is derived from an EMBL/GenBank/DDBJ whole genome shotgun (WGS) entry which is preliminary data.</text>
</comment>
<sequence>MTHTVPPPPQGLFFFFSFEDKKDGRSVELSPLPGLELPPSFLINCLLILSRNI</sequence>
<dbReference type="Proteomes" id="UP001497535">
    <property type="component" value="Unassembled WGS sequence"/>
</dbReference>
<organism evidence="1 2">
    <name type="scientific">Meloidogyne enterolobii</name>
    <name type="common">Root-knot nematode worm</name>
    <name type="synonym">Meloidogyne mayaguensis</name>
    <dbReference type="NCBI Taxonomy" id="390850"/>
    <lineage>
        <taxon>Eukaryota</taxon>
        <taxon>Metazoa</taxon>
        <taxon>Ecdysozoa</taxon>
        <taxon>Nematoda</taxon>
        <taxon>Chromadorea</taxon>
        <taxon>Rhabditida</taxon>
        <taxon>Tylenchina</taxon>
        <taxon>Tylenchomorpha</taxon>
        <taxon>Tylenchoidea</taxon>
        <taxon>Meloidogynidae</taxon>
        <taxon>Meloidogyninae</taxon>
        <taxon>Meloidogyne</taxon>
    </lineage>
</organism>
<evidence type="ECO:0000313" key="2">
    <source>
        <dbReference type="Proteomes" id="UP001497535"/>
    </source>
</evidence>
<name>A0ACB0XXA0_MELEN</name>
<reference evidence="1" key="1">
    <citation type="submission" date="2023-11" db="EMBL/GenBank/DDBJ databases">
        <authorList>
            <person name="Poullet M."/>
        </authorList>
    </citation>
    <scope>NUCLEOTIDE SEQUENCE</scope>
    <source>
        <strain evidence="1">E1834</strain>
    </source>
</reference>
<evidence type="ECO:0000313" key="1">
    <source>
        <dbReference type="EMBL" id="CAK5021339.1"/>
    </source>
</evidence>
<proteinExistence type="predicted"/>
<keyword evidence="2" id="KW-1185">Reference proteome</keyword>
<protein>
    <submittedName>
        <fullName evidence="1">Uncharacterized protein</fullName>
    </submittedName>
</protein>
<dbReference type="EMBL" id="CAVMJV010000003">
    <property type="protein sequence ID" value="CAK5021339.1"/>
    <property type="molecule type" value="Genomic_DNA"/>
</dbReference>
<gene>
    <name evidence="1" type="ORF">MENTE1834_LOCUS4708</name>
</gene>
<accession>A0ACB0XXA0</accession>